<evidence type="ECO:0000256" key="6">
    <source>
        <dbReference type="ARBA" id="ARBA00023014"/>
    </source>
</evidence>
<dbReference type="EC" id="1.8.5.5" evidence="8"/>
<dbReference type="GeneID" id="68853125"/>
<dbReference type="Gene3D" id="3.40.228.10">
    <property type="entry name" value="Dimethylsulfoxide Reductase, domain 2"/>
    <property type="match status" value="1"/>
</dbReference>
<name>A0A897NFY2_9EURY</name>
<evidence type="ECO:0000256" key="1">
    <source>
        <dbReference type="ARBA" id="ARBA00010312"/>
    </source>
</evidence>
<dbReference type="InterPro" id="IPR009010">
    <property type="entry name" value="Asp_de-COase-like_dom_sf"/>
</dbReference>
<dbReference type="AlphaFoldDB" id="A0A897NFY2"/>
<sequence length="773" mass="86194">MSSENPTVSRRTFLAGSAAAAVAATAGCTGKADRSSEPTPSGDREVVHGNCWICRAECGQEITVEDGRAINLTGVDGHPKASAGQDREGTLCSKGMAQLEKTYNPNRITRPHVRKDGELTAVSWDEAIEYAAEKLAAFHQEHGPERLLRYQGYPIAKHPWHNLLFKNLYGAPLKVGRKTTCHGPFSTSWEWMSGYGREWPDWQNSEYMIAWGRNVMECFRGQYEPKAILDAKENNDATLVCIDPRYTKTAQKADKWIPIKPRTDGALALAMANVIIEEDRYDEAFVENHTHGFDAYREAVEDKTPEWAADITGVDADEIREIARGFARAAPSSVALPWTGLAFQSNGFKNCQNLHALNGLVGNIDREGGTRQWQSASLADPHEKYDLDVPSNHENAPNPADYDDYPFQKHGIRNVSHNLVPRAVRDGHIKGMVSNWSSPPKSGNTQEWLEAIEEMELVIIVDAFWDSDSKRADVVFPGASQIEQPFLKTGGDSSYSTKTWVTGSKAAIDPIGDCKPDYQIYKLLAEALAEEMDTDWDKYFRWESGEAYWDDQLDAIDMSFDELDTQSFAIVSDLEYEQWKGEDGESDFDTVNGKFNFDLDVVEKYAELAEEMGASTAPEWHPPDDEHYGETTDDDDYPLLYNDVFVEQINRGHDQAIGRSVKAYQARYDMEDQGYDGNLLHINPEDAAKRGIQSGDMVRIESTDDEIELMAHVYEGIRPGRVVSLSGFGDTSAHPDGAGANTMILNRERHVEPVTGMTARNHPVEVEKIGGGN</sequence>
<feature type="domain" description="4Fe-4S Mo/W bis-MGD-type" evidence="7">
    <location>
        <begin position="44"/>
        <end position="106"/>
    </location>
</feature>
<dbReference type="Gene3D" id="3.40.50.740">
    <property type="match status" value="1"/>
</dbReference>
<dbReference type="CDD" id="cd02775">
    <property type="entry name" value="MopB_CT"/>
    <property type="match status" value="1"/>
</dbReference>
<keyword evidence="5" id="KW-0408">Iron</keyword>
<evidence type="ECO:0000256" key="4">
    <source>
        <dbReference type="ARBA" id="ARBA00023002"/>
    </source>
</evidence>
<dbReference type="InterPro" id="IPR006311">
    <property type="entry name" value="TAT_signal"/>
</dbReference>
<dbReference type="Pfam" id="PF01568">
    <property type="entry name" value="Molydop_binding"/>
    <property type="match status" value="1"/>
</dbReference>
<dbReference type="Gene3D" id="2.40.40.20">
    <property type="match status" value="1"/>
</dbReference>
<accession>A0A897NFY2</accession>
<dbReference type="GO" id="GO:0051536">
    <property type="term" value="F:iron-sulfur cluster binding"/>
    <property type="evidence" value="ECO:0007669"/>
    <property type="project" value="UniProtKB-KW"/>
</dbReference>
<evidence type="ECO:0000259" key="7">
    <source>
        <dbReference type="PROSITE" id="PS51669"/>
    </source>
</evidence>
<dbReference type="Gene3D" id="3.30.2070.10">
    <property type="entry name" value="Formate dehydrogenase/DMSO reductase"/>
    <property type="match status" value="1"/>
</dbReference>
<keyword evidence="3" id="KW-0732">Signal</keyword>
<dbReference type="SUPFAM" id="SSF53706">
    <property type="entry name" value="Formate dehydrogenase/DMSO reductase, domains 1-3"/>
    <property type="match status" value="1"/>
</dbReference>
<dbReference type="Gene3D" id="2.20.25.90">
    <property type="entry name" value="ADC-like domains"/>
    <property type="match status" value="1"/>
</dbReference>
<protein>
    <submittedName>
        <fullName evidence="8">Anaerobic dehydrogenase</fullName>
        <ecNumber evidence="8">1.8.5.5</ecNumber>
    </submittedName>
</protein>
<dbReference type="GO" id="GO:0046872">
    <property type="term" value="F:metal ion binding"/>
    <property type="evidence" value="ECO:0007669"/>
    <property type="project" value="UniProtKB-KW"/>
</dbReference>
<evidence type="ECO:0000313" key="8">
    <source>
        <dbReference type="EMBL" id="QSG09903.1"/>
    </source>
</evidence>
<evidence type="ECO:0000313" key="9">
    <source>
        <dbReference type="Proteomes" id="UP000662973"/>
    </source>
</evidence>
<evidence type="ECO:0000256" key="2">
    <source>
        <dbReference type="ARBA" id="ARBA00022723"/>
    </source>
</evidence>
<dbReference type="SMART" id="SM00926">
    <property type="entry name" value="Molybdop_Fe4S4"/>
    <property type="match status" value="1"/>
</dbReference>
<dbReference type="EMBL" id="CP064788">
    <property type="protein sequence ID" value="QSG09903.1"/>
    <property type="molecule type" value="Genomic_DNA"/>
</dbReference>
<dbReference type="InterPro" id="IPR006657">
    <property type="entry name" value="MoPterin_dinucl-bd_dom"/>
</dbReference>
<dbReference type="InterPro" id="IPR050612">
    <property type="entry name" value="Prok_Mopterin_Oxidored"/>
</dbReference>
<gene>
    <name evidence="8" type="primary">bisC2</name>
    <name evidence="8" type="ORF">HSR122_2527</name>
</gene>
<organism evidence="8 9">
    <name type="scientific">Halapricum desulfuricans</name>
    <dbReference type="NCBI Taxonomy" id="2841257"/>
    <lineage>
        <taxon>Archaea</taxon>
        <taxon>Methanobacteriati</taxon>
        <taxon>Methanobacteriota</taxon>
        <taxon>Stenosarchaea group</taxon>
        <taxon>Halobacteria</taxon>
        <taxon>Halobacteriales</taxon>
        <taxon>Haloarculaceae</taxon>
        <taxon>Halapricum</taxon>
    </lineage>
</organism>
<evidence type="ECO:0000256" key="3">
    <source>
        <dbReference type="ARBA" id="ARBA00022729"/>
    </source>
</evidence>
<dbReference type="GO" id="GO:0016491">
    <property type="term" value="F:oxidoreductase activity"/>
    <property type="evidence" value="ECO:0007669"/>
    <property type="project" value="UniProtKB-KW"/>
</dbReference>
<dbReference type="PANTHER" id="PTHR43742">
    <property type="entry name" value="TRIMETHYLAMINE-N-OXIDE REDUCTASE"/>
    <property type="match status" value="1"/>
</dbReference>
<keyword evidence="6" id="KW-0411">Iron-sulfur</keyword>
<comment type="similarity">
    <text evidence="1">Belongs to the prokaryotic molybdopterin-containing oxidoreductase family.</text>
</comment>
<proteinExistence type="inferred from homology"/>
<dbReference type="InterPro" id="IPR006963">
    <property type="entry name" value="Mopterin_OxRdtase_4Fe-4S_dom"/>
</dbReference>
<dbReference type="PROSITE" id="PS51318">
    <property type="entry name" value="TAT"/>
    <property type="match status" value="1"/>
</dbReference>
<dbReference type="KEGG" id="hds:HSR122_2527"/>
<dbReference type="PROSITE" id="PS51669">
    <property type="entry name" value="4FE4S_MOW_BIS_MGD"/>
    <property type="match status" value="1"/>
</dbReference>
<dbReference type="InterPro" id="IPR006656">
    <property type="entry name" value="Mopterin_OxRdtase"/>
</dbReference>
<reference evidence="8 9" key="1">
    <citation type="submission" date="2020-11" db="EMBL/GenBank/DDBJ databases">
        <title>Carbohydrate-dependent, anaerobic sulfur respiration: A novel catabolism in halophilic archaea.</title>
        <authorList>
            <person name="Sorokin D.Y."/>
            <person name="Messina E."/>
            <person name="Smedile F."/>
            <person name="La Cono V."/>
            <person name="Hallsworth J.E."/>
            <person name="Yakimov M.M."/>
        </authorList>
    </citation>
    <scope>NUCLEOTIDE SEQUENCE [LARGE SCALE GENOMIC DNA]</scope>
    <source>
        <strain evidence="8 9">HSR12-2</strain>
    </source>
</reference>
<dbReference type="GO" id="GO:0043546">
    <property type="term" value="F:molybdopterin cofactor binding"/>
    <property type="evidence" value="ECO:0007669"/>
    <property type="project" value="InterPro"/>
</dbReference>
<keyword evidence="2" id="KW-0479">Metal-binding</keyword>
<keyword evidence="9" id="KW-1185">Reference proteome</keyword>
<dbReference type="RefSeq" id="WP_229110068.1">
    <property type="nucleotide sequence ID" value="NZ_CP064788.1"/>
</dbReference>
<evidence type="ECO:0000256" key="5">
    <source>
        <dbReference type="ARBA" id="ARBA00023004"/>
    </source>
</evidence>
<dbReference type="Pfam" id="PF04879">
    <property type="entry name" value="Molybdop_Fe4S4"/>
    <property type="match status" value="1"/>
</dbReference>
<dbReference type="SUPFAM" id="SSF50692">
    <property type="entry name" value="ADC-like"/>
    <property type="match status" value="1"/>
</dbReference>
<dbReference type="Pfam" id="PF00384">
    <property type="entry name" value="Molybdopterin"/>
    <property type="match status" value="1"/>
</dbReference>
<keyword evidence="4 8" id="KW-0560">Oxidoreductase</keyword>
<dbReference type="Proteomes" id="UP000662973">
    <property type="component" value="Chromosome"/>
</dbReference>